<comment type="caution">
    <text evidence="2">The sequence shown here is derived from an EMBL/GenBank/DDBJ whole genome shotgun (WGS) entry which is preliminary data.</text>
</comment>
<accession>A0A7C1F3B8</accession>
<feature type="region of interest" description="Disordered" evidence="1">
    <location>
        <begin position="139"/>
        <end position="163"/>
    </location>
</feature>
<name>A0A7C1F3B8_9THEO</name>
<organism evidence="2">
    <name type="scientific">Ammonifex degensii</name>
    <dbReference type="NCBI Taxonomy" id="42838"/>
    <lineage>
        <taxon>Bacteria</taxon>
        <taxon>Bacillati</taxon>
        <taxon>Bacillota</taxon>
        <taxon>Clostridia</taxon>
        <taxon>Thermoanaerobacterales</taxon>
        <taxon>Thermoanaerobacteraceae</taxon>
        <taxon>Ammonifex</taxon>
    </lineage>
</organism>
<evidence type="ECO:0000313" key="2">
    <source>
        <dbReference type="EMBL" id="HDW51760.1"/>
    </source>
</evidence>
<evidence type="ECO:0000256" key="1">
    <source>
        <dbReference type="SAM" id="MobiDB-lite"/>
    </source>
</evidence>
<proteinExistence type="predicted"/>
<protein>
    <submittedName>
        <fullName evidence="2">Uncharacterized protein</fullName>
    </submittedName>
</protein>
<gene>
    <name evidence="2" type="ORF">ENQ35_03375</name>
</gene>
<sequence length="244" mass="26027">MLSALLLFTPAMTGFSVAKVLDSANSLSYNEVNGPELDTLTQKAISDNGVQQLVKHLSGGKANLVGKRAFRARFNDQEGSISLLNYKGKEDFLILYGESGGKVKVGAGVFKSTDHKTQIEAYDFIDGKIYHSSTITVTKDSNGRPSKPSVEWHSSPLNPPNPGKTVNVPPVSILASDSCTTCLKVCNYIYGVGCSVTGALVCLAACAPIANFLCPAICAVVWWYLCTQGVKGCTTVCRIAGYCR</sequence>
<dbReference type="AlphaFoldDB" id="A0A7C1F3B8"/>
<dbReference type="EMBL" id="DSMV01000205">
    <property type="protein sequence ID" value="HDW51760.1"/>
    <property type="molecule type" value="Genomic_DNA"/>
</dbReference>
<reference evidence="2" key="1">
    <citation type="journal article" date="2020" name="mSystems">
        <title>Genome- and Community-Level Interaction Insights into Carbon Utilization and Element Cycling Functions of Hydrothermarchaeota in Hydrothermal Sediment.</title>
        <authorList>
            <person name="Zhou Z."/>
            <person name="Liu Y."/>
            <person name="Xu W."/>
            <person name="Pan J."/>
            <person name="Luo Z.H."/>
            <person name="Li M."/>
        </authorList>
    </citation>
    <scope>NUCLEOTIDE SEQUENCE [LARGE SCALE GENOMIC DNA]</scope>
    <source>
        <strain evidence="2">SpSt-301</strain>
    </source>
</reference>